<dbReference type="EMBL" id="KN559300">
    <property type="protein sequence ID" value="KHJ86826.1"/>
    <property type="molecule type" value="Genomic_DNA"/>
</dbReference>
<gene>
    <name evidence="1" type="ORF">OESDEN_13411</name>
</gene>
<sequence length="70" mass="8136">MHSSHIGGLRSNANTYAITLRKETALYDFQAPVLQIYPTANVYFLLKPIQQKITKIHIKTNRIEYVNNKF</sequence>
<keyword evidence="2" id="KW-1185">Reference proteome</keyword>
<proteinExistence type="predicted"/>
<accession>A0A0B1SSF4</accession>
<name>A0A0B1SSF4_OESDE</name>
<organism evidence="1 2">
    <name type="scientific">Oesophagostomum dentatum</name>
    <name type="common">Nodular worm</name>
    <dbReference type="NCBI Taxonomy" id="61180"/>
    <lineage>
        <taxon>Eukaryota</taxon>
        <taxon>Metazoa</taxon>
        <taxon>Ecdysozoa</taxon>
        <taxon>Nematoda</taxon>
        <taxon>Chromadorea</taxon>
        <taxon>Rhabditida</taxon>
        <taxon>Rhabditina</taxon>
        <taxon>Rhabditomorpha</taxon>
        <taxon>Strongyloidea</taxon>
        <taxon>Strongylidae</taxon>
        <taxon>Oesophagostomum</taxon>
    </lineage>
</organism>
<dbReference type="AlphaFoldDB" id="A0A0B1SSF4"/>
<dbReference type="Proteomes" id="UP000053660">
    <property type="component" value="Unassembled WGS sequence"/>
</dbReference>
<evidence type="ECO:0000313" key="1">
    <source>
        <dbReference type="EMBL" id="KHJ86826.1"/>
    </source>
</evidence>
<protein>
    <submittedName>
        <fullName evidence="1">Uncharacterized protein</fullName>
    </submittedName>
</protein>
<evidence type="ECO:0000313" key="2">
    <source>
        <dbReference type="Proteomes" id="UP000053660"/>
    </source>
</evidence>
<reference evidence="1 2" key="1">
    <citation type="submission" date="2014-03" db="EMBL/GenBank/DDBJ databases">
        <title>Draft genome of the hookworm Oesophagostomum dentatum.</title>
        <authorList>
            <person name="Mitreva M."/>
        </authorList>
    </citation>
    <scope>NUCLEOTIDE SEQUENCE [LARGE SCALE GENOMIC DNA]</scope>
    <source>
        <strain evidence="1 2">OD-Hann</strain>
    </source>
</reference>